<accession>A0A378JNI8</accession>
<name>A0A378JNI8_9GAMM</name>
<dbReference type="AlphaFoldDB" id="A0A378JNI8"/>
<proteinExistence type="predicted"/>
<dbReference type="RefSeq" id="WP_115331383.1">
    <property type="nucleotide sequence ID" value="NZ_CAAAHP010000002.1"/>
</dbReference>
<dbReference type="Proteomes" id="UP000254794">
    <property type="component" value="Unassembled WGS sequence"/>
</dbReference>
<organism evidence="1 2">
    <name type="scientific">Legionella busanensis</name>
    <dbReference type="NCBI Taxonomy" id="190655"/>
    <lineage>
        <taxon>Bacteria</taxon>
        <taxon>Pseudomonadati</taxon>
        <taxon>Pseudomonadota</taxon>
        <taxon>Gammaproteobacteria</taxon>
        <taxon>Legionellales</taxon>
        <taxon>Legionellaceae</taxon>
        <taxon>Legionella</taxon>
    </lineage>
</organism>
<evidence type="ECO:0008006" key="3">
    <source>
        <dbReference type="Google" id="ProtNLM"/>
    </source>
</evidence>
<protein>
    <recommendedName>
        <fullName evidence="3">SnoaL-like domain</fullName>
    </recommendedName>
</protein>
<evidence type="ECO:0000313" key="2">
    <source>
        <dbReference type="Proteomes" id="UP000254794"/>
    </source>
</evidence>
<dbReference type="OrthoDB" id="9879186at2"/>
<keyword evidence="2" id="KW-1185">Reference proteome</keyword>
<gene>
    <name evidence="1" type="ORF">NCTC13316_01867</name>
</gene>
<evidence type="ECO:0000313" key="1">
    <source>
        <dbReference type="EMBL" id="STX51769.1"/>
    </source>
</evidence>
<sequence length="129" mass="15137">MNTLNFFHELYSWFNAIANKEIAISKDAIDYFFDPYFNMTVNGQIVVNSSQELSNHFQQIIQNTDNIELIMPFDDFITAQAKVILRYRIKQKNKQLITHVIGIYTLAPDRRAQSKWELNYTLPEEGVKS</sequence>
<dbReference type="EMBL" id="UGOD01000001">
    <property type="protein sequence ID" value="STX51769.1"/>
    <property type="molecule type" value="Genomic_DNA"/>
</dbReference>
<reference evidence="1 2" key="1">
    <citation type="submission" date="2018-06" db="EMBL/GenBank/DDBJ databases">
        <authorList>
            <consortium name="Pathogen Informatics"/>
            <person name="Doyle S."/>
        </authorList>
    </citation>
    <scope>NUCLEOTIDE SEQUENCE [LARGE SCALE GENOMIC DNA]</scope>
    <source>
        <strain evidence="1 2">NCTC13316</strain>
    </source>
</reference>